<evidence type="ECO:0000256" key="2">
    <source>
        <dbReference type="SAM" id="SignalP"/>
    </source>
</evidence>
<dbReference type="PIRSF" id="PIRSF000897">
    <property type="entry name" value="Acid_Ptase_ClsA"/>
    <property type="match status" value="1"/>
</dbReference>
<dbReference type="InterPro" id="IPR036938">
    <property type="entry name" value="PAP2/HPO_sf"/>
</dbReference>
<dbReference type="EC" id="3.1.3.2" evidence="1"/>
<name>A0ABU0IW87_9CAUL</name>
<reference evidence="4 5" key="1">
    <citation type="submission" date="2023-07" db="EMBL/GenBank/DDBJ databases">
        <title>Genomic Encyclopedia of Type Strains, Phase IV (KMG-IV): sequencing the most valuable type-strain genomes for metagenomic binning, comparative biology and taxonomic classification.</title>
        <authorList>
            <person name="Goeker M."/>
        </authorList>
    </citation>
    <scope>NUCLEOTIDE SEQUENCE [LARGE SCALE GENOMIC DNA]</scope>
    <source>
        <strain evidence="4 5">DSM 18695</strain>
    </source>
</reference>
<comment type="similarity">
    <text evidence="1">Belongs to the class A bacterial acid phosphatase family.</text>
</comment>
<accession>A0ABU0IW87</accession>
<evidence type="ECO:0000313" key="4">
    <source>
        <dbReference type="EMBL" id="MDQ0466279.1"/>
    </source>
</evidence>
<feature type="signal peptide" evidence="2">
    <location>
        <begin position="1"/>
        <end position="26"/>
    </location>
</feature>
<organism evidence="4 5">
    <name type="scientific">Caulobacter ginsengisoli</name>
    <dbReference type="NCBI Taxonomy" id="400775"/>
    <lineage>
        <taxon>Bacteria</taxon>
        <taxon>Pseudomonadati</taxon>
        <taxon>Pseudomonadota</taxon>
        <taxon>Alphaproteobacteria</taxon>
        <taxon>Caulobacterales</taxon>
        <taxon>Caulobacteraceae</taxon>
        <taxon>Caulobacter</taxon>
    </lineage>
</organism>
<feature type="chain" id="PRO_5046628148" description="Acid phosphatase" evidence="2">
    <location>
        <begin position="27"/>
        <end position="258"/>
    </location>
</feature>
<dbReference type="SMART" id="SM00014">
    <property type="entry name" value="acidPPc"/>
    <property type="match status" value="1"/>
</dbReference>
<evidence type="ECO:0000313" key="5">
    <source>
        <dbReference type="Proteomes" id="UP001228905"/>
    </source>
</evidence>
<dbReference type="Gene3D" id="1.20.144.10">
    <property type="entry name" value="Phosphatidic acid phosphatase type 2/haloperoxidase"/>
    <property type="match status" value="1"/>
</dbReference>
<keyword evidence="2" id="KW-0732">Signal</keyword>
<dbReference type="EMBL" id="JAUSVS010000010">
    <property type="protein sequence ID" value="MDQ0466279.1"/>
    <property type="molecule type" value="Genomic_DNA"/>
</dbReference>
<dbReference type="GO" id="GO:0003993">
    <property type="term" value="F:acid phosphatase activity"/>
    <property type="evidence" value="ECO:0007669"/>
    <property type="project" value="UniProtKB-EC"/>
</dbReference>
<gene>
    <name evidence="4" type="ORF">QO010_004072</name>
</gene>
<comment type="caution">
    <text evidence="4">The sequence shown here is derived from an EMBL/GenBank/DDBJ whole genome shotgun (WGS) entry which is preliminary data.</text>
</comment>
<proteinExistence type="inferred from homology"/>
<keyword evidence="1 4" id="KW-0378">Hydrolase</keyword>
<dbReference type="RefSeq" id="WP_307352261.1">
    <property type="nucleotide sequence ID" value="NZ_JAUSVS010000010.1"/>
</dbReference>
<feature type="domain" description="Phosphatidic acid phosphatase type 2/haloperoxidase" evidence="3">
    <location>
        <begin position="110"/>
        <end position="215"/>
    </location>
</feature>
<evidence type="ECO:0000256" key="1">
    <source>
        <dbReference type="PIRNR" id="PIRNR000897"/>
    </source>
</evidence>
<dbReference type="CDD" id="cd03397">
    <property type="entry name" value="PAP2_acid_phosphatase"/>
    <property type="match status" value="1"/>
</dbReference>
<dbReference type="PRINTS" id="PR00483">
    <property type="entry name" value="BACPHPHTASE"/>
</dbReference>
<dbReference type="InterPro" id="IPR001011">
    <property type="entry name" value="Acid_Pase_classA_bac"/>
</dbReference>
<protein>
    <recommendedName>
        <fullName evidence="1">Acid phosphatase</fullName>
        <ecNumber evidence="1">3.1.3.2</ecNumber>
    </recommendedName>
</protein>
<comment type="catalytic activity">
    <reaction evidence="1">
        <text>a phosphate monoester + H2O = an alcohol + phosphate</text>
        <dbReference type="Rhea" id="RHEA:15017"/>
        <dbReference type="ChEBI" id="CHEBI:15377"/>
        <dbReference type="ChEBI" id="CHEBI:30879"/>
        <dbReference type="ChEBI" id="CHEBI:43474"/>
        <dbReference type="ChEBI" id="CHEBI:67140"/>
        <dbReference type="EC" id="3.1.3.2"/>
    </reaction>
</comment>
<sequence>MTPRNTIATIAAVVLLAGGGVWAAFAADAPPASYLPAPLDTTHILPPAPTAGTSRYEADRTIFLQTRSLKGSDRWTMAIGDADSASILQQFSCSAGVTLDKDTAPRLAALLLHIRKDVGDSTNAAKDFYKRQRPFRIDEGETCVAKPDSLDYPSGHVTWGWSVGLILAELLPDRTPQILLRARAIGESRVVCGVHNASAAEAGRTNASAVVAALHGQDAFRKDLDGVRKEIAALRKTGAAPDAGICKAEADLLAKDPY</sequence>
<dbReference type="Pfam" id="PF01569">
    <property type="entry name" value="PAP2"/>
    <property type="match status" value="1"/>
</dbReference>
<keyword evidence="5" id="KW-1185">Reference proteome</keyword>
<dbReference type="InterPro" id="IPR000326">
    <property type="entry name" value="PAP2/HPO"/>
</dbReference>
<dbReference type="Proteomes" id="UP001228905">
    <property type="component" value="Unassembled WGS sequence"/>
</dbReference>
<evidence type="ECO:0000259" key="3">
    <source>
        <dbReference type="SMART" id="SM00014"/>
    </source>
</evidence>
<dbReference type="SUPFAM" id="SSF48317">
    <property type="entry name" value="Acid phosphatase/Vanadium-dependent haloperoxidase"/>
    <property type="match status" value="1"/>
</dbReference>